<keyword evidence="2" id="KW-1185">Reference proteome</keyword>
<evidence type="ECO:0000313" key="2">
    <source>
        <dbReference type="Proteomes" id="UP000306317"/>
    </source>
</evidence>
<reference evidence="1 2" key="1">
    <citation type="submission" date="2017-02" db="EMBL/GenBank/DDBJ databases">
        <title>Whole genome sequencing of Rhodanobacter lindaniclasticus DSM 17932.</title>
        <authorList>
            <person name="Kumar S."/>
            <person name="Patil P."/>
            <person name="Patil P.B."/>
        </authorList>
    </citation>
    <scope>NUCLEOTIDE SEQUENCE [LARGE SCALE GENOMIC DNA]</scope>
    <source>
        <strain evidence="1 2">DSM 17932</strain>
    </source>
</reference>
<dbReference type="EMBL" id="MWIO01000035">
    <property type="protein sequence ID" value="THD06424.1"/>
    <property type="molecule type" value="Genomic_DNA"/>
</dbReference>
<comment type="caution">
    <text evidence="1">The sequence shown here is derived from an EMBL/GenBank/DDBJ whole genome shotgun (WGS) entry which is preliminary data.</text>
</comment>
<dbReference type="Proteomes" id="UP000306317">
    <property type="component" value="Unassembled WGS sequence"/>
</dbReference>
<organism evidence="1 2">
    <name type="scientific">Rhodanobacter lindaniclasticus</name>
    <dbReference type="NCBI Taxonomy" id="75310"/>
    <lineage>
        <taxon>Bacteria</taxon>
        <taxon>Pseudomonadati</taxon>
        <taxon>Pseudomonadota</taxon>
        <taxon>Gammaproteobacteria</taxon>
        <taxon>Lysobacterales</taxon>
        <taxon>Rhodanobacteraceae</taxon>
        <taxon>Rhodanobacter</taxon>
    </lineage>
</organism>
<accession>A0A4S3KES2</accession>
<evidence type="ECO:0000313" key="1">
    <source>
        <dbReference type="EMBL" id="THD06424.1"/>
    </source>
</evidence>
<protein>
    <submittedName>
        <fullName evidence="1">Uncharacterized protein</fullName>
    </submittedName>
</protein>
<dbReference type="AlphaFoldDB" id="A0A4S3KES2"/>
<name>A0A4S3KES2_9GAMM</name>
<proteinExistence type="predicted"/>
<gene>
    <name evidence="1" type="ORF">B1991_12990</name>
</gene>
<sequence length="69" mass="8018">MTLENHMISITFTARELTYIIVAMEHYQKDLRESMGEEMGDEYDDILMADHLVKRLVDARKIDSPSENG</sequence>